<evidence type="ECO:0000313" key="1">
    <source>
        <dbReference type="EMBL" id="GGY32248.1"/>
    </source>
</evidence>
<comment type="caution">
    <text evidence="1">The sequence shown here is derived from an EMBL/GenBank/DDBJ whole genome shotgun (WGS) entry which is preliminary data.</text>
</comment>
<reference evidence="2" key="1">
    <citation type="journal article" date="2019" name="Int. J. Syst. Evol. Microbiol.">
        <title>The Global Catalogue of Microorganisms (GCM) 10K type strain sequencing project: providing services to taxonomists for standard genome sequencing and annotation.</title>
        <authorList>
            <consortium name="The Broad Institute Genomics Platform"/>
            <consortium name="The Broad Institute Genome Sequencing Center for Infectious Disease"/>
            <person name="Wu L."/>
            <person name="Ma J."/>
        </authorList>
    </citation>
    <scope>NUCLEOTIDE SEQUENCE [LARGE SCALE GENOMIC DNA]</scope>
    <source>
        <strain evidence="2">KCTC 22232</strain>
    </source>
</reference>
<protein>
    <recommendedName>
        <fullName evidence="3">Peptidase C13</fullName>
    </recommendedName>
</protein>
<organism evidence="1 2">
    <name type="scientific">Rhodanobacter panaciterrae</name>
    <dbReference type="NCBI Taxonomy" id="490572"/>
    <lineage>
        <taxon>Bacteria</taxon>
        <taxon>Pseudomonadati</taxon>
        <taxon>Pseudomonadota</taxon>
        <taxon>Gammaproteobacteria</taxon>
        <taxon>Lysobacterales</taxon>
        <taxon>Rhodanobacteraceae</taxon>
        <taxon>Rhodanobacter</taxon>
    </lineage>
</organism>
<dbReference type="RefSeq" id="WP_189441950.1">
    <property type="nucleotide sequence ID" value="NZ_BMXT01000003.1"/>
</dbReference>
<dbReference type="EMBL" id="BMXT01000003">
    <property type="protein sequence ID" value="GGY32248.1"/>
    <property type="molecule type" value="Genomic_DNA"/>
</dbReference>
<dbReference type="Proteomes" id="UP000621898">
    <property type="component" value="Unassembled WGS sequence"/>
</dbReference>
<evidence type="ECO:0000313" key="2">
    <source>
        <dbReference type="Proteomes" id="UP000621898"/>
    </source>
</evidence>
<keyword evidence="2" id="KW-1185">Reference proteome</keyword>
<proteinExistence type="predicted"/>
<evidence type="ECO:0008006" key="3">
    <source>
        <dbReference type="Google" id="ProtNLM"/>
    </source>
</evidence>
<name>A0ABQ3A168_9GAMM</name>
<sequence length="130" mass="13583">MPALLALALLLGAPQGTPGDNFTARVMQGRLVEAGNTGPAYQKQLWNHINEPFAAALKACIVSNTPADKSPFTVVADVAPDGKPHRIDVQPATPVANCLATSLGKMTLPAPPKLPDHASYPIEIDVSIVP</sequence>
<gene>
    <name evidence="1" type="ORF">GCM10008098_27120</name>
</gene>
<accession>A0ABQ3A168</accession>